<organism evidence="7 8">
    <name type="scientific">Trypanosoma conorhini</name>
    <dbReference type="NCBI Taxonomy" id="83891"/>
    <lineage>
        <taxon>Eukaryota</taxon>
        <taxon>Discoba</taxon>
        <taxon>Euglenozoa</taxon>
        <taxon>Kinetoplastea</taxon>
        <taxon>Metakinetoplastina</taxon>
        <taxon>Trypanosomatida</taxon>
        <taxon>Trypanosomatidae</taxon>
        <taxon>Trypanosoma</taxon>
    </lineage>
</organism>
<dbReference type="RefSeq" id="XP_029228599.1">
    <property type="nucleotide sequence ID" value="XM_029371398.1"/>
</dbReference>
<keyword evidence="8" id="KW-1185">Reference proteome</keyword>
<evidence type="ECO:0000256" key="2">
    <source>
        <dbReference type="ARBA" id="ARBA00022692"/>
    </source>
</evidence>
<accession>A0A3R7L0L9</accession>
<feature type="transmembrane region" description="Helical" evidence="5">
    <location>
        <begin position="224"/>
        <end position="248"/>
    </location>
</feature>
<protein>
    <submittedName>
        <fullName evidence="7">GDP-mannose transporter</fullName>
    </submittedName>
</protein>
<dbReference type="SUPFAM" id="SSF103481">
    <property type="entry name" value="Multidrug resistance efflux transporter EmrE"/>
    <property type="match status" value="2"/>
</dbReference>
<evidence type="ECO:0000313" key="8">
    <source>
        <dbReference type="Proteomes" id="UP000284403"/>
    </source>
</evidence>
<evidence type="ECO:0000256" key="5">
    <source>
        <dbReference type="SAM" id="Phobius"/>
    </source>
</evidence>
<sequence length="340" mass="37465">MKVLEKSGNAAEVVASVLSYSICSMSMIILNKLVMFTYGLNFPMGLLLIQNSGAVLLVSFGKYMRWLHYPDFSLEITKKWIPLTFLFVAMLWTSMKSLHTMSVSMQTIIKNLAVIFTAFGDSRFFKKRVTPIMYFSFCLMILGSYMGAKGDQWVTAWGVFWTFANIAATVSYTLYMKLLLGDVSAQIGRYGPVFYNNLLSLPFILAASLKSFPDMLSGFSEATFGALFAVVAMVFAGSVMTFTVFWCMKETSPTTFSVVGAVNKAPLAIMGMIVFKQFPTATGYLGIFLALDGGLIYAFTNVSHDAKAQEHRSDLGLSPNANRELDDGAASATEKLKNVV</sequence>
<dbReference type="InterPro" id="IPR037185">
    <property type="entry name" value="EmrE-like"/>
</dbReference>
<comment type="subcellular location">
    <subcellularLocation>
        <location evidence="1">Membrane</location>
        <topology evidence="1">Multi-pass membrane protein</topology>
    </subcellularLocation>
</comment>
<dbReference type="OrthoDB" id="417037at2759"/>
<dbReference type="EMBL" id="MKKU01000223">
    <property type="protein sequence ID" value="RNF18746.1"/>
    <property type="molecule type" value="Genomic_DNA"/>
</dbReference>
<keyword evidence="3 5" id="KW-1133">Transmembrane helix</keyword>
<dbReference type="Proteomes" id="UP000284403">
    <property type="component" value="Unassembled WGS sequence"/>
</dbReference>
<evidence type="ECO:0000256" key="4">
    <source>
        <dbReference type="ARBA" id="ARBA00023136"/>
    </source>
</evidence>
<evidence type="ECO:0000313" key="7">
    <source>
        <dbReference type="EMBL" id="RNF18746.1"/>
    </source>
</evidence>
<feature type="transmembrane region" description="Helical" evidence="5">
    <location>
        <begin position="194"/>
        <end position="212"/>
    </location>
</feature>
<dbReference type="Pfam" id="PF03151">
    <property type="entry name" value="TPT"/>
    <property type="match status" value="1"/>
</dbReference>
<gene>
    <name evidence="7" type="ORF">Tco025E_04488</name>
</gene>
<reference evidence="7 8" key="1">
    <citation type="journal article" date="2018" name="BMC Genomics">
        <title>Genomic comparison of Trypanosoma conorhini and Trypanosoma rangeli to Trypanosoma cruzi strains of high and low virulence.</title>
        <authorList>
            <person name="Bradwell K.R."/>
            <person name="Koparde V.N."/>
            <person name="Matveyev A.V."/>
            <person name="Serrano M.G."/>
            <person name="Alves J.M."/>
            <person name="Parikh H."/>
            <person name="Huang B."/>
            <person name="Lee V."/>
            <person name="Espinosa-Alvarez O."/>
            <person name="Ortiz P.A."/>
            <person name="Costa-Martins A.G."/>
            <person name="Teixeira M.M."/>
            <person name="Buck G.A."/>
        </authorList>
    </citation>
    <scope>NUCLEOTIDE SEQUENCE [LARGE SCALE GENOMIC DNA]</scope>
    <source>
        <strain evidence="7 8">025E</strain>
    </source>
</reference>
<dbReference type="AlphaFoldDB" id="A0A3R7L0L9"/>
<evidence type="ECO:0000256" key="3">
    <source>
        <dbReference type="ARBA" id="ARBA00022989"/>
    </source>
</evidence>
<feature type="domain" description="Sugar phosphate transporter" evidence="6">
    <location>
        <begin position="22"/>
        <end position="297"/>
    </location>
</feature>
<dbReference type="GeneID" id="40318099"/>
<proteinExistence type="predicted"/>
<dbReference type="GO" id="GO:0016020">
    <property type="term" value="C:membrane"/>
    <property type="evidence" value="ECO:0007669"/>
    <property type="project" value="UniProtKB-SubCell"/>
</dbReference>
<name>A0A3R7L0L9_9TRYP</name>
<evidence type="ECO:0000259" key="6">
    <source>
        <dbReference type="Pfam" id="PF03151"/>
    </source>
</evidence>
<dbReference type="InterPro" id="IPR004853">
    <property type="entry name" value="Sugar_P_trans_dom"/>
</dbReference>
<feature type="transmembrane region" description="Helical" evidence="5">
    <location>
        <begin position="154"/>
        <end position="174"/>
    </location>
</feature>
<evidence type="ECO:0000256" key="1">
    <source>
        <dbReference type="ARBA" id="ARBA00004141"/>
    </source>
</evidence>
<keyword evidence="4 5" id="KW-0472">Membrane</keyword>
<feature type="transmembrane region" description="Helical" evidence="5">
    <location>
        <begin position="132"/>
        <end position="148"/>
    </location>
</feature>
<dbReference type="NCBIfam" id="TIGR00803">
    <property type="entry name" value="nst"/>
    <property type="match status" value="1"/>
</dbReference>
<feature type="transmembrane region" description="Helical" evidence="5">
    <location>
        <begin position="12"/>
        <end position="30"/>
    </location>
</feature>
<keyword evidence="2 5" id="KW-0812">Transmembrane</keyword>
<dbReference type="PANTHER" id="PTHR11132">
    <property type="entry name" value="SOLUTE CARRIER FAMILY 35"/>
    <property type="match status" value="1"/>
</dbReference>
<feature type="transmembrane region" description="Helical" evidence="5">
    <location>
        <begin position="42"/>
        <end position="60"/>
    </location>
</feature>
<feature type="transmembrane region" description="Helical" evidence="5">
    <location>
        <begin position="80"/>
        <end position="95"/>
    </location>
</feature>
<feature type="transmembrane region" description="Helical" evidence="5">
    <location>
        <begin position="281"/>
        <end position="299"/>
    </location>
</feature>
<feature type="transmembrane region" description="Helical" evidence="5">
    <location>
        <begin position="255"/>
        <end position="275"/>
    </location>
</feature>
<comment type="caution">
    <text evidence="7">The sequence shown here is derived from an EMBL/GenBank/DDBJ whole genome shotgun (WGS) entry which is preliminary data.</text>
</comment>
<dbReference type="InterPro" id="IPR050186">
    <property type="entry name" value="TPT_transporter"/>
</dbReference>